<accession>A0ACA9L1J1</accession>
<evidence type="ECO:0000313" key="2">
    <source>
        <dbReference type="Proteomes" id="UP000789860"/>
    </source>
</evidence>
<keyword evidence="2" id="KW-1185">Reference proteome</keyword>
<gene>
    <name evidence="1" type="ORF">SCALOS_LOCUS3393</name>
</gene>
<proteinExistence type="predicted"/>
<dbReference type="Proteomes" id="UP000789860">
    <property type="component" value="Unassembled WGS sequence"/>
</dbReference>
<name>A0ACA9L1J1_9GLOM</name>
<comment type="caution">
    <text evidence="1">The sequence shown here is derived from an EMBL/GenBank/DDBJ whole genome shotgun (WGS) entry which is preliminary data.</text>
</comment>
<organism evidence="1 2">
    <name type="scientific">Scutellospora calospora</name>
    <dbReference type="NCBI Taxonomy" id="85575"/>
    <lineage>
        <taxon>Eukaryota</taxon>
        <taxon>Fungi</taxon>
        <taxon>Fungi incertae sedis</taxon>
        <taxon>Mucoromycota</taxon>
        <taxon>Glomeromycotina</taxon>
        <taxon>Glomeromycetes</taxon>
        <taxon>Diversisporales</taxon>
        <taxon>Gigasporaceae</taxon>
        <taxon>Scutellospora</taxon>
    </lineage>
</organism>
<reference evidence="1" key="1">
    <citation type="submission" date="2021-06" db="EMBL/GenBank/DDBJ databases">
        <authorList>
            <person name="Kallberg Y."/>
            <person name="Tangrot J."/>
            <person name="Rosling A."/>
        </authorList>
    </citation>
    <scope>NUCLEOTIDE SEQUENCE</scope>
    <source>
        <strain evidence="1">AU212A</strain>
    </source>
</reference>
<evidence type="ECO:0000313" key="1">
    <source>
        <dbReference type="EMBL" id="CAG8504507.1"/>
    </source>
</evidence>
<sequence>MNNENIELLEKGFELSEDGVESSEEDIELSEEDVEFFKIYEKTPRSNKAWIFKGPTKLPIKLPDGKIKHQEPDDNSNNETDENEEDSSSDSDNNNYDEDLQDDMEVDEFNSSQNTLSDNDAIQKKEELAAIAQMIVEDPENNIGQLKVLRKIATNNNLKIKKLAILTQLVVYKDIIPGCDFYLNMFVFNILQFHINHELNNYRYRIRQLTDKEKAAKVSEEVRKLRHFEQSLVSNYQAYLKSLEAELKEELTMKTLNDKNSVNDKTKGKKRKFDKQESKKKLSKKLRKLDKERRGVEKEMKEAEAVVNREEREKRTLKLVFITYFRILKHANSSPLLVSALEGLAKFAHLINVDFFNDLLELLKKLMLGQQIEDNYENSCKRIDTRKSLLCIITAFHLLSGQDLDDPELCNPLATNLWELSLLENHYDPKIRAMATSLATYIPDSEKSM</sequence>
<dbReference type="EMBL" id="CAJVPM010003665">
    <property type="protein sequence ID" value="CAG8504507.1"/>
    <property type="molecule type" value="Genomic_DNA"/>
</dbReference>
<protein>
    <submittedName>
        <fullName evidence="1">154_t:CDS:1</fullName>
    </submittedName>
</protein>